<protein>
    <submittedName>
        <fullName evidence="2">Uncharacterized protein</fullName>
    </submittedName>
</protein>
<dbReference type="InterPro" id="IPR019410">
    <property type="entry name" value="Methyltransf_16"/>
</dbReference>
<dbReference type="PANTHER" id="PTHR14614">
    <property type="entry name" value="HEPATOCELLULAR CARCINOMA-ASSOCIATED ANTIGEN"/>
    <property type="match status" value="1"/>
</dbReference>
<sequence length="282" mass="31265">MEAAVFPMMDLFGNASDSDGDGGGGAHANGEESGATQNQQYVENEHQFPGVSLIIREFDFHPVNANLVWPGTASFAEWLVENRTLVEGKKVLEIGSGTGILAIFLAKALRCRVTTSDYDDAEIEENIAYNFRRNGLDPPPHLRHTWGTPLEANSHTWDVLVASDILLYVKQYENLIDTLKYLLTNGAREEGAASVLNGRQLTASGESSDIVPNDQPQISGKENVAEEADPKRLARPYFLMSWRRRIPKADEAKFFEGCRTAGLFVTDVGPRIYCITAQCWQR</sequence>
<evidence type="ECO:0000256" key="1">
    <source>
        <dbReference type="SAM" id="MobiDB-lite"/>
    </source>
</evidence>
<gene>
    <name evidence="2" type="ORF">KFL_000310360</name>
</gene>
<feature type="region of interest" description="Disordered" evidence="1">
    <location>
        <begin position="17"/>
        <end position="36"/>
    </location>
</feature>
<dbReference type="AlphaFoldDB" id="A0A1Y1HSE6"/>
<dbReference type="Pfam" id="PF10294">
    <property type="entry name" value="Methyltransf_16"/>
    <property type="match status" value="1"/>
</dbReference>
<evidence type="ECO:0000313" key="3">
    <source>
        <dbReference type="Proteomes" id="UP000054558"/>
    </source>
</evidence>
<dbReference type="EMBL" id="DF236980">
    <property type="protein sequence ID" value="GAQ79486.1"/>
    <property type="molecule type" value="Genomic_DNA"/>
</dbReference>
<dbReference type="SUPFAM" id="SSF53335">
    <property type="entry name" value="S-adenosyl-L-methionine-dependent methyltransferases"/>
    <property type="match status" value="1"/>
</dbReference>
<dbReference type="GO" id="GO:0008276">
    <property type="term" value="F:protein methyltransferase activity"/>
    <property type="evidence" value="ECO:0000318"/>
    <property type="project" value="GO_Central"/>
</dbReference>
<keyword evidence="3" id="KW-1185">Reference proteome</keyword>
<dbReference type="PANTHER" id="PTHR14614:SF97">
    <property type="entry name" value="S-ADENOSYL-L-METHIONINE-DEPENDENT METHYLTRANSFERASES SUPERFAMILY PROTEIN"/>
    <property type="match status" value="1"/>
</dbReference>
<dbReference type="CDD" id="cd02440">
    <property type="entry name" value="AdoMet_MTases"/>
    <property type="match status" value="1"/>
</dbReference>
<dbReference type="OMA" id="QHRSCIE"/>
<proteinExistence type="predicted"/>
<dbReference type="OrthoDB" id="413520at2759"/>
<evidence type="ECO:0000313" key="2">
    <source>
        <dbReference type="EMBL" id="GAQ79486.1"/>
    </source>
</evidence>
<organism evidence="2 3">
    <name type="scientific">Klebsormidium nitens</name>
    <name type="common">Green alga</name>
    <name type="synonym">Ulothrix nitens</name>
    <dbReference type="NCBI Taxonomy" id="105231"/>
    <lineage>
        <taxon>Eukaryota</taxon>
        <taxon>Viridiplantae</taxon>
        <taxon>Streptophyta</taxon>
        <taxon>Klebsormidiophyceae</taxon>
        <taxon>Klebsormidiales</taxon>
        <taxon>Klebsormidiaceae</taxon>
        <taxon>Klebsormidium</taxon>
    </lineage>
</organism>
<dbReference type="Gene3D" id="3.40.50.150">
    <property type="entry name" value="Vaccinia Virus protein VP39"/>
    <property type="match status" value="1"/>
</dbReference>
<accession>A0A1Y1HSE6</accession>
<name>A0A1Y1HSE6_KLENI</name>
<reference evidence="2 3" key="1">
    <citation type="journal article" date="2014" name="Nat. Commun.">
        <title>Klebsormidium flaccidum genome reveals primary factors for plant terrestrial adaptation.</title>
        <authorList>
            <person name="Hori K."/>
            <person name="Maruyama F."/>
            <person name="Fujisawa T."/>
            <person name="Togashi T."/>
            <person name="Yamamoto N."/>
            <person name="Seo M."/>
            <person name="Sato S."/>
            <person name="Yamada T."/>
            <person name="Mori H."/>
            <person name="Tajima N."/>
            <person name="Moriyama T."/>
            <person name="Ikeuchi M."/>
            <person name="Watanabe M."/>
            <person name="Wada H."/>
            <person name="Kobayashi K."/>
            <person name="Saito M."/>
            <person name="Masuda T."/>
            <person name="Sasaki-Sekimoto Y."/>
            <person name="Mashiguchi K."/>
            <person name="Awai K."/>
            <person name="Shimojima M."/>
            <person name="Masuda S."/>
            <person name="Iwai M."/>
            <person name="Nobusawa T."/>
            <person name="Narise T."/>
            <person name="Kondo S."/>
            <person name="Saito H."/>
            <person name="Sato R."/>
            <person name="Murakawa M."/>
            <person name="Ihara Y."/>
            <person name="Oshima-Yamada Y."/>
            <person name="Ohtaka K."/>
            <person name="Satoh M."/>
            <person name="Sonobe K."/>
            <person name="Ishii M."/>
            <person name="Ohtani R."/>
            <person name="Kanamori-Sato M."/>
            <person name="Honoki R."/>
            <person name="Miyazaki D."/>
            <person name="Mochizuki H."/>
            <person name="Umetsu J."/>
            <person name="Higashi K."/>
            <person name="Shibata D."/>
            <person name="Kamiya Y."/>
            <person name="Sato N."/>
            <person name="Nakamura Y."/>
            <person name="Tabata S."/>
            <person name="Ida S."/>
            <person name="Kurokawa K."/>
            <person name="Ohta H."/>
        </authorList>
    </citation>
    <scope>NUCLEOTIDE SEQUENCE [LARGE SCALE GENOMIC DNA]</scope>
    <source>
        <strain evidence="2 3">NIES-2285</strain>
    </source>
</reference>
<dbReference type="Proteomes" id="UP000054558">
    <property type="component" value="Unassembled WGS sequence"/>
</dbReference>
<dbReference type="InterPro" id="IPR029063">
    <property type="entry name" value="SAM-dependent_MTases_sf"/>
</dbReference>